<dbReference type="InterPro" id="IPR027268">
    <property type="entry name" value="Peptidase_M4/M1_CTD_sf"/>
</dbReference>
<evidence type="ECO:0000256" key="21">
    <source>
        <dbReference type="PIRSR" id="PIRSR634016-3"/>
    </source>
</evidence>
<keyword evidence="19" id="KW-0449">Lipoprotein</keyword>
<dbReference type="EC" id="3.4.11.-" evidence="23"/>
<dbReference type="Gene3D" id="1.10.390.10">
    <property type="entry name" value="Neutral Protease Domain 2"/>
    <property type="match status" value="1"/>
</dbReference>
<feature type="domain" description="Aminopeptidase N-like N-terminal" evidence="27">
    <location>
        <begin position="32"/>
        <end position="224"/>
    </location>
</feature>
<dbReference type="AlphaFoldDB" id="A0A1Y1K3D7"/>
<keyword evidence="7 23" id="KW-0645">Protease</keyword>
<dbReference type="GO" id="GO:0005615">
    <property type="term" value="C:extracellular space"/>
    <property type="evidence" value="ECO:0007669"/>
    <property type="project" value="TreeGrafter"/>
</dbReference>
<evidence type="ECO:0000256" key="3">
    <source>
        <dbReference type="ARBA" id="ARBA00004609"/>
    </source>
</evidence>
<dbReference type="InterPro" id="IPR050344">
    <property type="entry name" value="Peptidase_M1_aminopeptidases"/>
</dbReference>
<dbReference type="Pfam" id="PF01433">
    <property type="entry name" value="Peptidase_M1"/>
    <property type="match status" value="1"/>
</dbReference>
<evidence type="ECO:0000256" key="14">
    <source>
        <dbReference type="ARBA" id="ARBA00022989"/>
    </source>
</evidence>
<comment type="cofactor">
    <cofactor evidence="21 23">
        <name>Zn(2+)</name>
        <dbReference type="ChEBI" id="CHEBI:29105"/>
    </cofactor>
    <text evidence="21 23">Binds 1 zinc ion per subunit.</text>
</comment>
<evidence type="ECO:0000256" key="16">
    <source>
        <dbReference type="ARBA" id="ARBA00023136"/>
    </source>
</evidence>
<dbReference type="Gene3D" id="2.60.40.1910">
    <property type="match status" value="1"/>
</dbReference>
<dbReference type="PRINTS" id="PR00756">
    <property type="entry name" value="ALADIPTASE"/>
</dbReference>
<name>A0A1Y1K3D7_PHOPY</name>
<evidence type="ECO:0000256" key="13">
    <source>
        <dbReference type="ARBA" id="ARBA00022968"/>
    </source>
</evidence>
<feature type="binding site" evidence="21">
    <location>
        <position position="333"/>
    </location>
    <ligand>
        <name>Zn(2+)</name>
        <dbReference type="ChEBI" id="CHEBI:29105"/>
        <note>catalytic</note>
    </ligand>
</feature>
<dbReference type="SUPFAM" id="SSF63737">
    <property type="entry name" value="Leukotriene A4 hydrolase N-terminal domain"/>
    <property type="match status" value="1"/>
</dbReference>
<reference evidence="29 30" key="2">
    <citation type="journal article" date="2018" name="Elife">
        <title>Firefly genomes illuminate parallel origins of bioluminescence in beetles.</title>
        <authorList>
            <person name="Fallon T.R."/>
            <person name="Lower S.E."/>
            <person name="Chang C.H."/>
            <person name="Bessho-Uehara M."/>
            <person name="Martin G.J."/>
            <person name="Bewick A.J."/>
            <person name="Behringer M."/>
            <person name="Debat H.J."/>
            <person name="Wong I."/>
            <person name="Day J.C."/>
            <person name="Suvorov A."/>
            <person name="Silva C.J."/>
            <person name="Stanger-Hall K.F."/>
            <person name="Hall D.W."/>
            <person name="Schmitz R.J."/>
            <person name="Nelson D.R."/>
            <person name="Lewis S.M."/>
            <person name="Shigenobu S."/>
            <person name="Bybee S.M."/>
            <person name="Larracuente A.M."/>
            <person name="Oba Y."/>
            <person name="Weng J.K."/>
        </authorList>
    </citation>
    <scope>NUCLEOTIDE SEQUENCE [LARGE SCALE GENOMIC DNA]</scope>
    <source>
        <strain evidence="29">1611_PpyrPB1</strain>
        <tissue evidence="29">Whole body</tissue>
    </source>
</reference>
<comment type="catalytic activity">
    <reaction evidence="1">
        <text>Release of an N-terminal amino acid, Xaa-|-Yaa- from a peptide, amide or arylamide. Xaa is preferably Ala, but may be most amino acids including Pro (slow action). When a terminal hydrophobic residue is followed by a prolyl residue, the two may be released as an intact Xaa-Pro dipeptide.</text>
        <dbReference type="EC" id="3.4.11.2"/>
    </reaction>
</comment>
<dbReference type="Pfam" id="PF11838">
    <property type="entry name" value="ERAP1_C"/>
    <property type="match status" value="1"/>
</dbReference>
<dbReference type="InterPro" id="IPR034016">
    <property type="entry name" value="M1_APN-typ"/>
</dbReference>
<evidence type="ECO:0000256" key="5">
    <source>
        <dbReference type="ARBA" id="ARBA00022475"/>
    </source>
</evidence>
<keyword evidence="16" id="KW-0472">Membrane</keyword>
<keyword evidence="6" id="KW-0336">GPI-anchor</keyword>
<dbReference type="Pfam" id="PF17900">
    <property type="entry name" value="Peptidase_M1_N"/>
    <property type="match status" value="1"/>
</dbReference>
<evidence type="ECO:0000256" key="11">
    <source>
        <dbReference type="ARBA" id="ARBA00022801"/>
    </source>
</evidence>
<feature type="binding site" evidence="21">
    <location>
        <position position="352"/>
    </location>
    <ligand>
        <name>Zn(2+)</name>
        <dbReference type="ChEBI" id="CHEBI:29105"/>
        <note>catalytic</note>
    </ligand>
</feature>
<protein>
    <recommendedName>
        <fullName evidence="23">Aminopeptidase</fullName>
        <ecNumber evidence="23">3.4.11.-</ecNumber>
    </recommendedName>
</protein>
<keyword evidence="9 21" id="KW-0479">Metal-binding</keyword>
<dbReference type="GO" id="GO:0043171">
    <property type="term" value="P:peptide catabolic process"/>
    <property type="evidence" value="ECO:0007669"/>
    <property type="project" value="TreeGrafter"/>
</dbReference>
<dbReference type="OrthoDB" id="510539at2759"/>
<dbReference type="GO" id="GO:0006508">
    <property type="term" value="P:proteolysis"/>
    <property type="evidence" value="ECO:0007669"/>
    <property type="project" value="UniProtKB-KW"/>
</dbReference>
<evidence type="ECO:0000256" key="6">
    <source>
        <dbReference type="ARBA" id="ARBA00022622"/>
    </source>
</evidence>
<evidence type="ECO:0000313" key="30">
    <source>
        <dbReference type="Proteomes" id="UP000327044"/>
    </source>
</evidence>
<dbReference type="InterPro" id="IPR024571">
    <property type="entry name" value="ERAP1-like_C_dom"/>
</dbReference>
<feature type="binding site" evidence="21">
    <location>
        <position position="329"/>
    </location>
    <ligand>
        <name>Zn(2+)</name>
        <dbReference type="ChEBI" id="CHEBI:29105"/>
        <note>catalytic</note>
    </ligand>
</feature>
<evidence type="ECO:0000313" key="28">
    <source>
        <dbReference type="EMBL" id="JAV55018.1"/>
    </source>
</evidence>
<evidence type="ECO:0000256" key="24">
    <source>
        <dbReference type="SAM" id="SignalP"/>
    </source>
</evidence>
<dbReference type="Gene3D" id="2.60.40.1730">
    <property type="entry name" value="tricorn interacting facor f3 domain"/>
    <property type="match status" value="1"/>
</dbReference>
<dbReference type="GO" id="GO:0042277">
    <property type="term" value="F:peptide binding"/>
    <property type="evidence" value="ECO:0007669"/>
    <property type="project" value="TreeGrafter"/>
</dbReference>
<dbReference type="InterPro" id="IPR042097">
    <property type="entry name" value="Aminopeptidase_N-like_N_sf"/>
</dbReference>
<dbReference type="InterPro" id="IPR001930">
    <property type="entry name" value="Peptidase_M1"/>
</dbReference>
<dbReference type="Gene3D" id="1.25.50.20">
    <property type="match status" value="1"/>
</dbReference>
<gene>
    <name evidence="29" type="ORF">PPYR_06809</name>
</gene>
<organism evidence="28">
    <name type="scientific">Photinus pyralis</name>
    <name type="common">Common eastern firefly</name>
    <name type="synonym">Lampyris pyralis</name>
    <dbReference type="NCBI Taxonomy" id="7054"/>
    <lineage>
        <taxon>Eukaryota</taxon>
        <taxon>Metazoa</taxon>
        <taxon>Ecdysozoa</taxon>
        <taxon>Arthropoda</taxon>
        <taxon>Hexapoda</taxon>
        <taxon>Insecta</taxon>
        <taxon>Pterygota</taxon>
        <taxon>Neoptera</taxon>
        <taxon>Endopterygota</taxon>
        <taxon>Coleoptera</taxon>
        <taxon>Polyphaga</taxon>
        <taxon>Elateriformia</taxon>
        <taxon>Elateroidea</taxon>
        <taxon>Lampyridae</taxon>
        <taxon>Lampyrinae</taxon>
        <taxon>Photinus</taxon>
    </lineage>
</organism>
<evidence type="ECO:0000256" key="17">
    <source>
        <dbReference type="ARBA" id="ARBA00023157"/>
    </source>
</evidence>
<comment type="similarity">
    <text evidence="4 23">Belongs to the peptidase M1 family.</text>
</comment>
<dbReference type="GO" id="GO:0008270">
    <property type="term" value="F:zinc ion binding"/>
    <property type="evidence" value="ECO:0007669"/>
    <property type="project" value="UniProtKB-UniRule"/>
</dbReference>
<dbReference type="CDD" id="cd09601">
    <property type="entry name" value="M1_APN-Q_like"/>
    <property type="match status" value="1"/>
</dbReference>
<keyword evidence="23" id="KW-0031">Aminopeptidase</keyword>
<dbReference type="EMBL" id="GEZM01096234">
    <property type="protein sequence ID" value="JAV55018.1"/>
    <property type="molecule type" value="Transcribed_RNA"/>
</dbReference>
<feature type="domain" description="Peptidase M1 membrane alanine aminopeptidase" evidence="25">
    <location>
        <begin position="266"/>
        <end position="482"/>
    </location>
</feature>
<evidence type="ECO:0000259" key="26">
    <source>
        <dbReference type="Pfam" id="PF11838"/>
    </source>
</evidence>
<evidence type="ECO:0000259" key="27">
    <source>
        <dbReference type="Pfam" id="PF17900"/>
    </source>
</evidence>
<feature type="site" description="Transition state stabilizer" evidence="22">
    <location>
        <position position="415"/>
    </location>
</feature>
<evidence type="ECO:0000256" key="1">
    <source>
        <dbReference type="ARBA" id="ARBA00000098"/>
    </source>
</evidence>
<evidence type="ECO:0000256" key="22">
    <source>
        <dbReference type="PIRSR" id="PIRSR634016-4"/>
    </source>
</evidence>
<evidence type="ECO:0000256" key="20">
    <source>
        <dbReference type="PIRSR" id="PIRSR634016-1"/>
    </source>
</evidence>
<evidence type="ECO:0000256" key="23">
    <source>
        <dbReference type="RuleBase" id="RU364040"/>
    </source>
</evidence>
<evidence type="ECO:0000256" key="2">
    <source>
        <dbReference type="ARBA" id="ARBA00004606"/>
    </source>
</evidence>
<evidence type="ECO:0000313" key="29">
    <source>
        <dbReference type="EMBL" id="KAB0798929.1"/>
    </source>
</evidence>
<proteinExistence type="inferred from homology"/>
<keyword evidence="13" id="KW-0735">Signal-anchor</keyword>
<dbReference type="FunFam" id="1.25.50.20:FF:000001">
    <property type="entry name" value="Aminopeptidase"/>
    <property type="match status" value="1"/>
</dbReference>
<evidence type="ECO:0000256" key="15">
    <source>
        <dbReference type="ARBA" id="ARBA00023049"/>
    </source>
</evidence>
<dbReference type="GO" id="GO:0098552">
    <property type="term" value="C:side of membrane"/>
    <property type="evidence" value="ECO:0007669"/>
    <property type="project" value="UniProtKB-KW"/>
</dbReference>
<evidence type="ECO:0000256" key="7">
    <source>
        <dbReference type="ARBA" id="ARBA00022670"/>
    </source>
</evidence>
<dbReference type="Proteomes" id="UP000327044">
    <property type="component" value="Unassembled WGS sequence"/>
</dbReference>
<dbReference type="InterPro" id="IPR045357">
    <property type="entry name" value="Aminopeptidase_N-like_N"/>
</dbReference>
<dbReference type="FunFam" id="1.10.390.10:FF:000016">
    <property type="entry name" value="Glutamyl aminopeptidase"/>
    <property type="match status" value="1"/>
</dbReference>
<feature type="signal peptide" evidence="24">
    <location>
        <begin position="1"/>
        <end position="21"/>
    </location>
</feature>
<keyword evidence="10 24" id="KW-0732">Signal</keyword>
<dbReference type="FunFam" id="2.60.40.1910:FF:000008">
    <property type="entry name" value="Aminopeptidase"/>
    <property type="match status" value="1"/>
</dbReference>
<comment type="subcellular location">
    <subcellularLocation>
        <location evidence="3">Cell membrane</location>
        <topology evidence="3">Lipid-anchor</topology>
        <topology evidence="3">GPI-anchor</topology>
    </subcellularLocation>
    <subcellularLocation>
        <location evidence="2">Membrane</location>
        <topology evidence="2">Single-pass type II membrane protein</topology>
    </subcellularLocation>
</comment>
<dbReference type="GO" id="GO:0070006">
    <property type="term" value="F:metalloaminopeptidase activity"/>
    <property type="evidence" value="ECO:0007669"/>
    <property type="project" value="TreeGrafter"/>
</dbReference>
<evidence type="ECO:0000256" key="18">
    <source>
        <dbReference type="ARBA" id="ARBA00023180"/>
    </source>
</evidence>
<dbReference type="GO" id="GO:0005737">
    <property type="term" value="C:cytoplasm"/>
    <property type="evidence" value="ECO:0007669"/>
    <property type="project" value="TreeGrafter"/>
</dbReference>
<evidence type="ECO:0000256" key="12">
    <source>
        <dbReference type="ARBA" id="ARBA00022833"/>
    </source>
</evidence>
<dbReference type="InParanoid" id="A0A1Y1K3D7"/>
<evidence type="ECO:0000256" key="4">
    <source>
        <dbReference type="ARBA" id="ARBA00010136"/>
    </source>
</evidence>
<sequence length="904" mass="104973">MQNSIIMWFILLSSSGTSTAAYEIRLPQTLIPERYNLKIVTDLKTFTFSGIVWIHVNCINETNRVVLHSKGLTLNTKRIIVKNAKANAGDTLKATNFSFYKENDFFEILLDKPVRMEQRYEIFIPFNGTLGSSLSGYYRSSYNNTRKGRKKWLSVTQFEPIFARNAFPCFDEPAMKASFKISLGRRRRYSSISNMPLLKTEAMRKKPGWFWDHFEESVPMSTYLVAFVVSDFEFEQFAVNGNSTTFRIWARSSAINQVQTAKNFGPSVLNFFEEYFNIPYPLPKLDMIAVPDFGEAAMENWGLITFRESYLLTENVRHGVGIIEPTIAHEVAHQWFGNLVTMKWWTDIWLNEGFATYMATIALHYIYPEYGTLVRNTLTTLLTVFRQDSLKSSHPVSVPVEDPRDITQIFDSISYTKGAILLHMISNFLSEDTFKKGVTHYLNKHKFENAEQNDLWQALTVQAHKDQVLPPHLTIGEIMDTWSLQVGYPLVTVTRDYQSNSAVLKQERFILDTEERDNTSCWWIPITYTTEQQINTTYSGTHSWMECPLKTEIINNLPDKNQWILFNLNTSGLYRVNYDEHNWKLLIAALKSKSHGNIGLFNRIQLIEDSAALAWAGKLHYSVFFDVLSYLENESDARVWGMANFNLEILGKLVMRTSVFGTFREYMKRHRQIHNKTKGEQHAMVAPAIERFCAYNKDDCIKDSRRLFEQLMKDPIKNPVPPKNQPIVYCNALKHGEESEWNFLWNLYKTSNSASEQSLILNILGCTREVWLLERYLDWAIDPSSEIRKQDVAKVFGSVVATEIGYYVAKNFLWKRMEDIHNYIGGSSFAVSELIQRLAQQMIYQVDYEELKDFTLKHSNYFIGSQKAITQSLETVKLQVQWHQTHFETIENILSVYNEETLKY</sequence>
<dbReference type="PANTHER" id="PTHR11533">
    <property type="entry name" value="PROTEASE M1 ZINC METALLOPROTEASE"/>
    <property type="match status" value="1"/>
</dbReference>
<evidence type="ECO:0000259" key="25">
    <source>
        <dbReference type="Pfam" id="PF01433"/>
    </source>
</evidence>
<evidence type="ECO:0000256" key="10">
    <source>
        <dbReference type="ARBA" id="ARBA00022729"/>
    </source>
</evidence>
<reference evidence="29" key="3">
    <citation type="submission" date="2019-08" db="EMBL/GenBank/DDBJ databases">
        <authorList>
            <consortium name="Photinus pyralis genome working group"/>
            <person name="Fallon T.R."/>
            <person name="Sander Lower S.E."/>
            <person name="Weng J.-K."/>
        </authorList>
    </citation>
    <scope>NUCLEOTIDE SEQUENCE</scope>
    <source>
        <strain evidence="29">1611_PpyrPB1</strain>
        <tissue evidence="29">Whole body</tissue>
    </source>
</reference>
<keyword evidence="30" id="KW-1185">Reference proteome</keyword>
<feature type="active site" description="Proton acceptor" evidence="20">
    <location>
        <position position="330"/>
    </location>
</feature>
<evidence type="ECO:0000256" key="8">
    <source>
        <dbReference type="ARBA" id="ARBA00022692"/>
    </source>
</evidence>
<feature type="chain" id="PRO_5033751001" description="Aminopeptidase" evidence="24">
    <location>
        <begin position="22"/>
        <end position="904"/>
    </location>
</feature>
<dbReference type="EMBL" id="VVIM01000005">
    <property type="protein sequence ID" value="KAB0798929.1"/>
    <property type="molecule type" value="Genomic_DNA"/>
</dbReference>
<dbReference type="GO" id="GO:0005886">
    <property type="term" value="C:plasma membrane"/>
    <property type="evidence" value="ECO:0007669"/>
    <property type="project" value="UniProtKB-SubCell"/>
</dbReference>
<dbReference type="GO" id="GO:0016285">
    <property type="term" value="F:alanyl aminopeptidase activity"/>
    <property type="evidence" value="ECO:0007669"/>
    <property type="project" value="UniProtKB-EC"/>
</dbReference>
<dbReference type="FunCoup" id="A0A1Y1K3D7">
    <property type="interactions" value="93"/>
</dbReference>
<dbReference type="SUPFAM" id="SSF55486">
    <property type="entry name" value="Metalloproteases ('zincins'), catalytic domain"/>
    <property type="match status" value="1"/>
</dbReference>
<keyword evidence="14" id="KW-1133">Transmembrane helix</keyword>
<keyword evidence="18" id="KW-0325">Glycoprotein</keyword>
<evidence type="ECO:0000256" key="9">
    <source>
        <dbReference type="ARBA" id="ARBA00022723"/>
    </source>
</evidence>
<keyword evidence="5" id="KW-1003">Cell membrane</keyword>
<reference evidence="28" key="1">
    <citation type="journal article" date="2016" name="Sci. Rep.">
        <title>Molecular characterization of firefly nuptial gifts: a multi-omics approach sheds light on postcopulatory sexual selection.</title>
        <authorList>
            <person name="Al-Wathiqui N."/>
            <person name="Fallon T.R."/>
            <person name="South A."/>
            <person name="Weng J.K."/>
            <person name="Lewis S.M."/>
        </authorList>
    </citation>
    <scope>NUCLEOTIDE SEQUENCE</scope>
</reference>
<keyword evidence="11 23" id="KW-0378">Hydrolase</keyword>
<keyword evidence="8" id="KW-0812">Transmembrane</keyword>
<keyword evidence="12 21" id="KW-0862">Zinc</keyword>
<feature type="domain" description="ERAP1-like C-terminal" evidence="26">
    <location>
        <begin position="563"/>
        <end position="877"/>
    </location>
</feature>
<dbReference type="FunFam" id="2.60.40.1730:FF:000012">
    <property type="entry name" value="Aminopeptidase N"/>
    <property type="match status" value="1"/>
</dbReference>
<evidence type="ECO:0000256" key="19">
    <source>
        <dbReference type="ARBA" id="ARBA00023288"/>
    </source>
</evidence>
<dbReference type="PANTHER" id="PTHR11533:SF253">
    <property type="entry name" value="AMINOPEPTIDASE-RELATED"/>
    <property type="match status" value="1"/>
</dbReference>
<keyword evidence="15 23" id="KW-0482">Metalloprotease</keyword>
<keyword evidence="17" id="KW-1015">Disulfide bond</keyword>
<accession>A0A1Y1K3D7</accession>
<dbReference type="InterPro" id="IPR014782">
    <property type="entry name" value="Peptidase_M1_dom"/>
</dbReference>